<reference evidence="1 2" key="1">
    <citation type="journal article" date="2023" name="Science">
        <title>Complex scaffold remodeling in plant triterpene biosynthesis.</title>
        <authorList>
            <person name="De La Pena R."/>
            <person name="Hodgson H."/>
            <person name="Liu J.C."/>
            <person name="Stephenson M.J."/>
            <person name="Martin A.C."/>
            <person name="Owen C."/>
            <person name="Harkess A."/>
            <person name="Leebens-Mack J."/>
            <person name="Jimenez L.E."/>
            <person name="Osbourn A."/>
            <person name="Sattely E.S."/>
        </authorList>
    </citation>
    <scope>NUCLEOTIDE SEQUENCE [LARGE SCALE GENOMIC DNA]</scope>
    <source>
        <strain evidence="2">cv. JPN11</strain>
        <tissue evidence="1">Leaf</tissue>
    </source>
</reference>
<evidence type="ECO:0000313" key="2">
    <source>
        <dbReference type="Proteomes" id="UP001164539"/>
    </source>
</evidence>
<accession>A0ACC1Y3S3</accession>
<evidence type="ECO:0000313" key="1">
    <source>
        <dbReference type="EMBL" id="KAJ4717180.1"/>
    </source>
</evidence>
<sequence>MALNLVASLPAASLCSSTRLQIRSCISVGSFSNGFSSSRLQPMAAAKMCEETAIRPSANYQPSIWGFDYVQSLRSRFVGESYVKQIVNLKEDVKLTLDNEMDMDALQQLELIDNLQRLGVSYHFEEEIERVLNQIYNRNSCKLCDDRQKQESLYSAALEFRLLRQHGYDIPAAETFSSFMDEKGHFRSCLGDDCKGILALHEAAYLLAEGESDIFHEATNFTTKYLKECVKKNNDGYLSTLVNHALELPLHWRMLRSEARWFIDVYENAPKMNPVLLQLAKLDFNVVQAAHQEDLKFASRWWKKTGLGEMLEFARDRIMENFFWTVGEIFEPQFGYCRRMSTNINSLITVIDDVYDVYGTFDELELFTDAVERWDVSAMDRLPYYMKLCFPVLHNSINDMAFDALKEKGVHVIPYLKKVWADMCKCFLLEAKWYNSGYIPTLQEYMDNAWISVSGPVILLHAYTLISNTATEADFQILEEYPKIIRWSSMIFRLANDLGTSSDELERGDVSTSIQCYMHETGVSEREAREHIQNLITETWMKMNKYQIEKSQWSKNFIKFAMNLASIAQCTYQNGDGHTVQDKSKDLILSLLIYPIAAPSVQS</sequence>
<comment type="caution">
    <text evidence="1">The sequence shown here is derived from an EMBL/GenBank/DDBJ whole genome shotgun (WGS) entry which is preliminary data.</text>
</comment>
<dbReference type="EMBL" id="CM051399">
    <property type="protein sequence ID" value="KAJ4717180.1"/>
    <property type="molecule type" value="Genomic_DNA"/>
</dbReference>
<gene>
    <name evidence="1" type="ORF">OWV82_012097</name>
</gene>
<proteinExistence type="predicted"/>
<organism evidence="1 2">
    <name type="scientific">Melia azedarach</name>
    <name type="common">Chinaberry tree</name>
    <dbReference type="NCBI Taxonomy" id="155640"/>
    <lineage>
        <taxon>Eukaryota</taxon>
        <taxon>Viridiplantae</taxon>
        <taxon>Streptophyta</taxon>
        <taxon>Embryophyta</taxon>
        <taxon>Tracheophyta</taxon>
        <taxon>Spermatophyta</taxon>
        <taxon>Magnoliopsida</taxon>
        <taxon>eudicotyledons</taxon>
        <taxon>Gunneridae</taxon>
        <taxon>Pentapetalae</taxon>
        <taxon>rosids</taxon>
        <taxon>malvids</taxon>
        <taxon>Sapindales</taxon>
        <taxon>Meliaceae</taxon>
        <taxon>Melia</taxon>
    </lineage>
</organism>
<keyword evidence="2" id="KW-1185">Reference proteome</keyword>
<protein>
    <submittedName>
        <fullName evidence="1">Terpene synthase</fullName>
    </submittedName>
</protein>
<name>A0ACC1Y3S3_MELAZ</name>
<dbReference type="Proteomes" id="UP001164539">
    <property type="component" value="Chromosome 6"/>
</dbReference>